<name>A0ABM3MMK2_GALME</name>
<organism evidence="4 5">
    <name type="scientific">Galleria mellonella</name>
    <name type="common">Greater wax moth</name>
    <dbReference type="NCBI Taxonomy" id="7137"/>
    <lineage>
        <taxon>Eukaryota</taxon>
        <taxon>Metazoa</taxon>
        <taxon>Ecdysozoa</taxon>
        <taxon>Arthropoda</taxon>
        <taxon>Hexapoda</taxon>
        <taxon>Insecta</taxon>
        <taxon>Pterygota</taxon>
        <taxon>Neoptera</taxon>
        <taxon>Endopterygota</taxon>
        <taxon>Lepidoptera</taxon>
        <taxon>Glossata</taxon>
        <taxon>Ditrysia</taxon>
        <taxon>Pyraloidea</taxon>
        <taxon>Pyralidae</taxon>
        <taxon>Galleriinae</taxon>
        <taxon>Galleria</taxon>
    </lineage>
</organism>
<keyword evidence="4" id="KW-1185">Reference proteome</keyword>
<dbReference type="PANTHER" id="PTHR23412:SF17">
    <property type="entry name" value="OTOANCORIN"/>
    <property type="match status" value="1"/>
</dbReference>
<evidence type="ECO:0000313" key="5">
    <source>
        <dbReference type="RefSeq" id="XP_052752489.1"/>
    </source>
</evidence>
<evidence type="ECO:0000313" key="4">
    <source>
        <dbReference type="Proteomes" id="UP001652740"/>
    </source>
</evidence>
<dbReference type="InterPro" id="IPR026664">
    <property type="entry name" value="Stereocilin-rel"/>
</dbReference>
<evidence type="ECO:0000256" key="2">
    <source>
        <dbReference type="ARBA" id="ARBA00023180"/>
    </source>
</evidence>
<feature type="chain" id="PRO_5045784654" evidence="3">
    <location>
        <begin position="18"/>
        <end position="233"/>
    </location>
</feature>
<protein>
    <submittedName>
        <fullName evidence="5">Uncharacterized protein LOC128201042</fullName>
    </submittedName>
</protein>
<accession>A0ABM3MMK2</accession>
<evidence type="ECO:0000256" key="3">
    <source>
        <dbReference type="SAM" id="SignalP"/>
    </source>
</evidence>
<dbReference type="RefSeq" id="XP_052752489.1">
    <property type="nucleotide sequence ID" value="XM_052896529.1"/>
</dbReference>
<keyword evidence="2" id="KW-0325">Glycoprotein</keyword>
<dbReference type="PANTHER" id="PTHR23412">
    <property type="entry name" value="STEREOCILIN RELATED"/>
    <property type="match status" value="1"/>
</dbReference>
<dbReference type="Proteomes" id="UP001652740">
    <property type="component" value="Unplaced"/>
</dbReference>
<evidence type="ECO:0000256" key="1">
    <source>
        <dbReference type="ARBA" id="ARBA00022729"/>
    </source>
</evidence>
<feature type="signal peptide" evidence="3">
    <location>
        <begin position="1"/>
        <end position="17"/>
    </location>
</feature>
<dbReference type="GeneID" id="128201042"/>
<keyword evidence="1 3" id="KW-0732">Signal</keyword>
<gene>
    <name evidence="5" type="primary">LOC128201042</name>
</gene>
<reference evidence="5" key="1">
    <citation type="submission" date="2025-08" db="UniProtKB">
        <authorList>
            <consortium name="RefSeq"/>
        </authorList>
    </citation>
    <scope>IDENTIFICATION</scope>
    <source>
        <tissue evidence="5">Whole larvae</tissue>
    </source>
</reference>
<proteinExistence type="predicted"/>
<sequence length="233" mass="26384">MKFIAFIFLIKITVSQSLTCNNILELPAETKLTIRELQTIQPKDMVQCLAYLGKEQLPKSEAEFIWQSIVAFYSGIANVPDNVLILLHWVTTALTPEDYANITFSNIDVIQNFGLNYNLDMQQLMAIADRVREDFAGKEPEDYTYYDLTALRQILCAYNRSEIERIHPSAFREAALILGKLENCSAEVMTGFASLAIQKSAFGPPSTWSDSTKKALGKIIEFLPPEIIEKYKL</sequence>